<feature type="compositionally biased region" description="Basic residues" evidence="7">
    <location>
        <begin position="1142"/>
        <end position="1155"/>
    </location>
</feature>
<dbReference type="PANTHER" id="PTHR24060">
    <property type="entry name" value="METABOTROPIC GLUTAMATE RECEPTOR"/>
    <property type="match status" value="1"/>
</dbReference>
<feature type="transmembrane region" description="Helical" evidence="8">
    <location>
        <begin position="1955"/>
        <end position="1973"/>
    </location>
</feature>
<feature type="region of interest" description="Disordered" evidence="7">
    <location>
        <begin position="1133"/>
        <end position="1172"/>
    </location>
</feature>
<keyword evidence="9" id="KW-0732">Signal</keyword>
<evidence type="ECO:0000313" key="11">
    <source>
        <dbReference type="EMBL" id="GLJ59615.1"/>
    </source>
</evidence>
<proteinExistence type="predicted"/>
<evidence type="ECO:0000256" key="3">
    <source>
        <dbReference type="ARBA" id="ARBA00022989"/>
    </source>
</evidence>
<keyword evidence="6" id="KW-0325">Glycoprotein</keyword>
<feature type="region of interest" description="Disordered" evidence="7">
    <location>
        <begin position="1784"/>
        <end position="1821"/>
    </location>
</feature>
<feature type="region of interest" description="Disordered" evidence="7">
    <location>
        <begin position="1503"/>
        <end position="1524"/>
    </location>
</feature>
<evidence type="ECO:0000256" key="8">
    <source>
        <dbReference type="SAM" id="Phobius"/>
    </source>
</evidence>
<feature type="compositionally biased region" description="Low complexity" evidence="7">
    <location>
        <begin position="582"/>
        <end position="602"/>
    </location>
</feature>
<feature type="compositionally biased region" description="Low complexity" evidence="7">
    <location>
        <begin position="2027"/>
        <end position="2039"/>
    </location>
</feature>
<feature type="transmembrane region" description="Helical" evidence="8">
    <location>
        <begin position="1837"/>
        <end position="1858"/>
    </location>
</feature>
<keyword evidence="12" id="KW-1185">Reference proteome</keyword>
<dbReference type="PRINTS" id="PR00248">
    <property type="entry name" value="GPCRMGR"/>
</dbReference>
<evidence type="ECO:0000256" key="1">
    <source>
        <dbReference type="ARBA" id="ARBA00004141"/>
    </source>
</evidence>
<dbReference type="EMBL" id="BSEH01001127">
    <property type="protein sequence ID" value="GLJ59615.1"/>
    <property type="molecule type" value="Genomic_DNA"/>
</dbReference>
<evidence type="ECO:0000256" key="9">
    <source>
        <dbReference type="SAM" id="SignalP"/>
    </source>
</evidence>
<feature type="region of interest" description="Disordered" evidence="7">
    <location>
        <begin position="36"/>
        <end position="66"/>
    </location>
</feature>
<feature type="compositionally biased region" description="Low complexity" evidence="7">
    <location>
        <begin position="659"/>
        <end position="676"/>
    </location>
</feature>
<feature type="compositionally biased region" description="Polar residues" evidence="7">
    <location>
        <begin position="305"/>
        <end position="324"/>
    </location>
</feature>
<comment type="caution">
    <text evidence="11">The sequence shown here is derived from an EMBL/GenBank/DDBJ whole genome shotgun (WGS) entry which is preliminary data.</text>
</comment>
<accession>A0AAD3NPM2</accession>
<feature type="compositionally biased region" description="Acidic residues" evidence="7">
    <location>
        <begin position="1736"/>
        <end position="1749"/>
    </location>
</feature>
<feature type="region of interest" description="Disordered" evidence="7">
    <location>
        <begin position="2384"/>
        <end position="2405"/>
    </location>
</feature>
<evidence type="ECO:0000256" key="6">
    <source>
        <dbReference type="ARBA" id="ARBA00023180"/>
    </source>
</evidence>
<feature type="compositionally biased region" description="Low complexity" evidence="7">
    <location>
        <begin position="1802"/>
        <end position="1815"/>
    </location>
</feature>
<protein>
    <recommendedName>
        <fullName evidence="10">Receptor ligand binding region domain-containing protein</fullName>
    </recommendedName>
</protein>
<feature type="region of interest" description="Disordered" evidence="7">
    <location>
        <begin position="2023"/>
        <end position="2044"/>
    </location>
</feature>
<feature type="compositionally biased region" description="Basic and acidic residues" evidence="7">
    <location>
        <begin position="1784"/>
        <end position="1799"/>
    </location>
</feature>
<reference evidence="11" key="1">
    <citation type="submission" date="2022-12" db="EMBL/GenBank/DDBJ databases">
        <title>Chromosome-Level Genome Assembly of Japanese Cedar (Cryptomeriajaponica D. Don).</title>
        <authorList>
            <person name="Fujino T."/>
            <person name="Yamaguchi K."/>
            <person name="Yokoyama T."/>
            <person name="Hamanaka T."/>
            <person name="Harazono Y."/>
            <person name="Kamada H."/>
            <person name="Kobayashi W."/>
            <person name="Ujino-Ihara T."/>
            <person name="Uchiyama K."/>
            <person name="Matsumoto A."/>
            <person name="Izuno A."/>
            <person name="Tsumura Y."/>
            <person name="Toyoda A."/>
            <person name="Shigenobu S."/>
            <person name="Moriguchi Y."/>
            <person name="Ueno S."/>
            <person name="Kasahara M."/>
        </authorList>
    </citation>
    <scope>NUCLEOTIDE SEQUENCE</scope>
</reference>
<dbReference type="Proteomes" id="UP001234787">
    <property type="component" value="Unassembled WGS sequence"/>
</dbReference>
<feature type="region of interest" description="Disordered" evidence="7">
    <location>
        <begin position="2595"/>
        <end position="2628"/>
    </location>
</feature>
<dbReference type="InterPro" id="IPR001828">
    <property type="entry name" value="ANF_lig-bd_rcpt"/>
</dbReference>
<dbReference type="InterPro" id="IPR050726">
    <property type="entry name" value="mGluR"/>
</dbReference>
<dbReference type="GO" id="GO:0004930">
    <property type="term" value="F:G protein-coupled receptor activity"/>
    <property type="evidence" value="ECO:0007669"/>
    <property type="project" value="InterPro"/>
</dbReference>
<feature type="region of interest" description="Disordered" evidence="7">
    <location>
        <begin position="657"/>
        <end position="676"/>
    </location>
</feature>
<feature type="compositionally biased region" description="Low complexity" evidence="7">
    <location>
        <begin position="36"/>
        <end position="53"/>
    </location>
</feature>
<dbReference type="InterPro" id="IPR028082">
    <property type="entry name" value="Peripla_BP_I"/>
</dbReference>
<feature type="compositionally biased region" description="Polar residues" evidence="7">
    <location>
        <begin position="1712"/>
        <end position="1721"/>
    </location>
</feature>
<organism evidence="11 12">
    <name type="scientific">Cryptomeria japonica</name>
    <name type="common">Japanese cedar</name>
    <name type="synonym">Cupressus japonica</name>
    <dbReference type="NCBI Taxonomy" id="3369"/>
    <lineage>
        <taxon>Eukaryota</taxon>
        <taxon>Viridiplantae</taxon>
        <taxon>Streptophyta</taxon>
        <taxon>Embryophyta</taxon>
        <taxon>Tracheophyta</taxon>
        <taxon>Spermatophyta</taxon>
        <taxon>Pinopsida</taxon>
        <taxon>Pinidae</taxon>
        <taxon>Conifers II</taxon>
        <taxon>Cupressales</taxon>
        <taxon>Cupressaceae</taxon>
        <taxon>Cryptomeria</taxon>
    </lineage>
</organism>
<feature type="region of interest" description="Disordered" evidence="7">
    <location>
        <begin position="1710"/>
        <end position="1767"/>
    </location>
</feature>
<feature type="region of interest" description="Disordered" evidence="7">
    <location>
        <begin position="582"/>
        <end position="603"/>
    </location>
</feature>
<feature type="region of interest" description="Disordered" evidence="7">
    <location>
        <begin position="1571"/>
        <end position="1591"/>
    </location>
</feature>
<feature type="signal peptide" evidence="9">
    <location>
        <begin position="1"/>
        <end position="31"/>
    </location>
</feature>
<dbReference type="SUPFAM" id="SSF53822">
    <property type="entry name" value="Periplasmic binding protein-like I"/>
    <property type="match status" value="2"/>
</dbReference>
<sequence>MKKLSSRTYYHRCLPFLLTVFAIWAPHLVKCLQSKPPNQQPQVQQKHLPQDQQTTEPTSKNKQNERINLIESDENGLYLVGLFDVHHSNPRVPFKCGTIDVDAGEWQSRRPMQNMEAFLWAIEQVNADKSLLPGVQLGSLVMDTCSSFLRTNQQMANLLHGQQQQLTQAAPLNIRQISAIVVDNSDVHSVEAVTSMASALGVTTFVTQSRSTLLGELARKYRLAQPILDLSAAASALQSAAAGAPPVAPRLFHSSDHLMGARVAELERRSSQATNAQQFEGLLGELLGIGKMSTPAPPAPLSPLGDSSTAGKKSSPQDNPDTQTSSSSSSSADQMQKLLMVRMLLGNELIADSLAAFLQQMQWDFVSVIYDDELDMIDLHDELLRKLFAHNTQLALDEQIALGSSTEIYDKLLLSLSKKSTLGAKVVITLLGTGSSRALLDSLQHLRRSPSSNADQVEEINSLLWITVADREPYYSFATDALGTIAISSSVSLLPDFKSHYDKLENVAQRRKAASGALRPSINKWWPEYMKVILQRHQKDIELVSNECAKWQEPKVSPLNERCRALTLQALVQTERQLAMINNSNNNSKIRSSSSSSSSSSSPIRLSKYLAGGWEHNGMDVINSVLAVANGLESIRQALCPEIQSGLCERMRELIGVQSASPSPSPSTSSSSSSASGVHQIDQIVAAQAASTSGTVEAPSTASGGQQQQQQQLPLLSELMYNELLRSTFQLADGRMFNLDDFDSQTGGGQLEGKLKLYNLRYLQANSIGFVKFGTYDQQDGLLLNASKAMHYPNNSYLNQVPIERVKSSCRDETKCLMLSSYEGGSMNKQAISEEELALGVNSLFKLDHPMIMSSSSSSSQPQSGSSYAALDHRQTMTIMSGATANLAGGASSIGSSSEHLEQVAAMAAKTGKRQTIQEDSHIHTMRSAPFGISHFNQTTLSDDFNSGKQTFNTIVLLPLHARRHQSSSSSSGASATSASAAPPELAALQEGCSEQLDIKRFFQYLVALAYAQNLANTRHNPSPATTSVASAVGPKIELTTTVIDYCEQLEWAKTKLAAELSERQQPQQDTVNGRRQQQQVEKLPKQVAVIDFDAQIGEHIADLTGDRQLLHLTISAPSSQSAYHFDGRQTVTSAASTGAGKSKRTGHHHHHHHDRWQPSLSAATSGEQQQVADDIDGESHFKVSLLPSKSSEIQAIVKLISSMSQWKLVHLIYTDHHHYRDEFVRRANEANICVSKLIWIPSVGGNGEVLAHQASNEQQQQQQQQQAATNDSLNTKESQQLGVQVEKTKRLFARELHDYSNSPATNPSDGFSAAPNNGRPSGSEGLNSTRLLVVLASSSDLTNQLILEAASQSMLDDYVWITSHEWLASVELPAEQADASNMDSTNPFHKFNFADYNQQQAVRLPQNFISTRLETFESASFRHYFASLSPSIHNPIPTGWFDEFWQQHFQCRLPIVGSASPASLASKPLCVPHQHLDLNQIIEDDRVHYVIMAIQSIHEALQTQQQQQQHQPQSNNASASIGGDGFSRKKFANSFRQAFKRLTSGQATGGPLSRLPYGFHIVHRVLPSGDGRVDQNMGKRGQRQNSRDLSAARAPGQLLKVGLWRNGELILMRRASNESSNLFSKLNSNQADSQDQEMATKVAASLKRLGSIRSRCLLTATCSLCRQQVEQTKAAIELEEARYGQSQSVSEPNAISSIWTSFEPKQEQKSILDSVSSPTLESAEVDDDNNKDKDNDEGDNHDDDDDDDSSNRLDHSGSASSLIEQRQRDKNIEASAASLFDADTKRQVEERRQSDARRAYKQQQAALQQAPANQGRWSSISSQPLGSASFRQTSGVLMSILSLLGIVCMVASMTHLYPKMLDERKEETGGRDWCGPAGCADRACCHRQATSTPTTSSRLMEHQPAGFNNHTNFSNKRNSNKANLSATAAAACPLSSSLAADESGQPTLANINDYFLLTGLLMLCSINIAFLLPATESVCWLRRIGLATSYTIIFSSILVKVLASCRQSSDSDRVRRHQNQLLRHQSSFQSPSSSSSSSTLTPNMVHQVSKAQQVDPVDENVELTFESLPPDQGIINNQQEPNQLMSGPSIVGEHLSNAYQTQSSSSNNDELAGRINKQTPDTTTMTATSSYIDQQQEEKTGSTYKSSTLMTISISLILTQLAVSLIWLIQQPPEPTLYFACWRCASPIRSPNLFLYELLLSLLYPAIILIAAWIWAIVAFRRASRNEEQYRLLAAGGHLLKASASHRLQMTTQLATNGTADQFKQLKPCQHELDYRLRDAKSFVHSYGSHRAVLKFNQQQEVRHSSKSAKILNAKSHNSNSNTNSNKWLTADCDEDDIYPVNRRFPGDGSLFGTVGSTGLSGASSANERLRLQQFNTYGTYSPGASSNMASNEQQYRTSSSSSGAINPLSSFQTIASSLSAATSGGSKRARKFIGNIAGGGNKQDQATAGNHHHHHHQTTTPAQDETDEVQYRAALEKATRRQRSQLSERLDLLMQRKRANGAESKLQRRQSAGSVASSNAKLVLAGGSDNTSSILDHDDMDDTISCASSVASSSTSQLHGNDLYPIDCNIHLELNQQLPSLSLHNNESLQQSIISSPNNNNNNISNNNKFQRSEHHSFERRSLRRSMSKMNKELSSVLEEQVTDNKFGCWNGPDEDNKRAKSSAAIDKSADV</sequence>
<feature type="region of interest" description="Disordered" evidence="7">
    <location>
        <begin position="1300"/>
        <end position="1326"/>
    </location>
</feature>
<dbReference type="InterPro" id="IPR000337">
    <property type="entry name" value="GPCR_3"/>
</dbReference>
<dbReference type="Pfam" id="PF01094">
    <property type="entry name" value="ANF_receptor"/>
    <property type="match status" value="1"/>
</dbReference>
<evidence type="ECO:0000313" key="12">
    <source>
        <dbReference type="Proteomes" id="UP001234787"/>
    </source>
</evidence>
<feature type="transmembrane region" description="Helical" evidence="8">
    <location>
        <begin position="2199"/>
        <end position="2221"/>
    </location>
</feature>
<feature type="chain" id="PRO_5042119720" description="Receptor ligand binding region domain-containing protein" evidence="9">
    <location>
        <begin position="32"/>
        <end position="2674"/>
    </location>
</feature>
<feature type="compositionally biased region" description="Low complexity" evidence="7">
    <location>
        <begin position="1503"/>
        <end position="1514"/>
    </location>
</feature>
<gene>
    <name evidence="11" type="ORF">SUGI_1515910</name>
</gene>
<feature type="compositionally biased region" description="Low complexity" evidence="7">
    <location>
        <begin position="2664"/>
        <end position="2674"/>
    </location>
</feature>
<dbReference type="GO" id="GO:0016020">
    <property type="term" value="C:membrane"/>
    <property type="evidence" value="ECO:0007669"/>
    <property type="project" value="UniProtKB-SubCell"/>
</dbReference>
<feature type="region of interest" description="Disordered" evidence="7">
    <location>
        <begin position="2501"/>
        <end position="2520"/>
    </location>
</feature>
<keyword evidence="5" id="KW-0675">Receptor</keyword>
<feature type="region of interest" description="Disordered" evidence="7">
    <location>
        <begin position="294"/>
        <end position="332"/>
    </location>
</feature>
<feature type="region of interest" description="Disordered" evidence="7">
    <location>
        <begin position="2100"/>
        <end position="2125"/>
    </location>
</feature>
<feature type="compositionally biased region" description="Polar residues" evidence="7">
    <location>
        <begin position="2511"/>
        <end position="2520"/>
    </location>
</feature>
<feature type="compositionally biased region" description="Polar residues" evidence="7">
    <location>
        <begin position="1159"/>
        <end position="1172"/>
    </location>
</feature>
<feature type="compositionally biased region" description="Basic and acidic residues" evidence="7">
    <location>
        <begin position="2613"/>
        <end position="2623"/>
    </location>
</feature>
<feature type="domain" description="Receptor ligand binding region" evidence="10">
    <location>
        <begin position="115"/>
        <end position="236"/>
    </location>
</feature>
<keyword evidence="2 8" id="KW-0812">Transmembrane</keyword>
<dbReference type="Gene3D" id="3.40.50.2300">
    <property type="match status" value="5"/>
</dbReference>
<feature type="transmembrane region" description="Helical" evidence="8">
    <location>
        <begin position="1985"/>
        <end position="2004"/>
    </location>
</feature>
<feature type="region of interest" description="Disordered" evidence="7">
    <location>
        <begin position="2434"/>
        <end position="2468"/>
    </location>
</feature>
<feature type="compositionally biased region" description="Low complexity" evidence="7">
    <location>
        <begin position="2595"/>
        <end position="2610"/>
    </location>
</feature>
<evidence type="ECO:0000256" key="2">
    <source>
        <dbReference type="ARBA" id="ARBA00022692"/>
    </source>
</evidence>
<keyword evidence="3 8" id="KW-1133">Transmembrane helix</keyword>
<feature type="compositionally biased region" description="Polar residues" evidence="7">
    <location>
        <begin position="2100"/>
        <end position="2110"/>
    </location>
</feature>
<name>A0AAD3NPM2_CRYJA</name>
<comment type="subcellular location">
    <subcellularLocation>
        <location evidence="1">Membrane</location>
        <topology evidence="1">Multi-pass membrane protein</topology>
    </subcellularLocation>
</comment>
<evidence type="ECO:0000256" key="5">
    <source>
        <dbReference type="ARBA" id="ARBA00023170"/>
    </source>
</evidence>
<evidence type="ECO:0000256" key="7">
    <source>
        <dbReference type="SAM" id="MobiDB-lite"/>
    </source>
</evidence>
<evidence type="ECO:0000259" key="10">
    <source>
        <dbReference type="Pfam" id="PF01094"/>
    </source>
</evidence>
<feature type="compositionally biased region" description="Polar residues" evidence="7">
    <location>
        <begin position="1268"/>
        <end position="1283"/>
    </location>
</feature>
<evidence type="ECO:0000256" key="4">
    <source>
        <dbReference type="ARBA" id="ARBA00023136"/>
    </source>
</evidence>
<feature type="region of interest" description="Disordered" evidence="7">
    <location>
        <begin position="2647"/>
        <end position="2674"/>
    </location>
</feature>
<feature type="region of interest" description="Disordered" evidence="7">
    <location>
        <begin position="1255"/>
        <end position="1283"/>
    </location>
</feature>
<keyword evidence="4 8" id="KW-0472">Membrane</keyword>